<feature type="domain" description="Glycosyltransferase RgtA/B/C/D-like" evidence="9">
    <location>
        <begin position="88"/>
        <end position="230"/>
    </location>
</feature>
<dbReference type="GO" id="GO:0016763">
    <property type="term" value="F:pentosyltransferase activity"/>
    <property type="evidence" value="ECO:0007669"/>
    <property type="project" value="TreeGrafter"/>
</dbReference>
<reference evidence="10" key="1">
    <citation type="submission" date="2022-01" db="EMBL/GenBank/DDBJ databases">
        <title>Nocardioidaceae gen. sp. A5X3R13.</title>
        <authorList>
            <person name="Lopez Marin M.A."/>
            <person name="Uhlik O."/>
        </authorList>
    </citation>
    <scope>NUCLEOTIDE SEQUENCE</scope>
    <source>
        <strain evidence="10">A5X3R13</strain>
    </source>
</reference>
<dbReference type="GO" id="GO:0009103">
    <property type="term" value="P:lipopolysaccharide biosynthetic process"/>
    <property type="evidence" value="ECO:0007669"/>
    <property type="project" value="UniProtKB-ARBA"/>
</dbReference>
<evidence type="ECO:0000256" key="4">
    <source>
        <dbReference type="ARBA" id="ARBA00022679"/>
    </source>
</evidence>
<dbReference type="RefSeq" id="WP_271635906.1">
    <property type="nucleotide sequence ID" value="NZ_CP094970.1"/>
</dbReference>
<dbReference type="AlphaFoldDB" id="A0AA46TKF5"/>
<feature type="transmembrane region" description="Helical" evidence="8">
    <location>
        <begin position="125"/>
        <end position="143"/>
    </location>
</feature>
<keyword evidence="7 8" id="KW-0472">Membrane</keyword>
<name>A0AA46TKF5_9ACTN</name>
<dbReference type="KEGG" id="sgrg:L0C25_07805"/>
<accession>A0AA46TKF5</accession>
<feature type="transmembrane region" description="Helical" evidence="8">
    <location>
        <begin position="361"/>
        <end position="379"/>
    </location>
</feature>
<dbReference type="PANTHER" id="PTHR33908:SF11">
    <property type="entry name" value="MEMBRANE PROTEIN"/>
    <property type="match status" value="1"/>
</dbReference>
<evidence type="ECO:0000313" key="11">
    <source>
        <dbReference type="Proteomes" id="UP001164390"/>
    </source>
</evidence>
<dbReference type="Pfam" id="PF13231">
    <property type="entry name" value="PMT_2"/>
    <property type="match status" value="1"/>
</dbReference>
<dbReference type="InterPro" id="IPR038731">
    <property type="entry name" value="RgtA/B/C-like"/>
</dbReference>
<evidence type="ECO:0000256" key="7">
    <source>
        <dbReference type="ARBA" id="ARBA00023136"/>
    </source>
</evidence>
<evidence type="ECO:0000256" key="6">
    <source>
        <dbReference type="ARBA" id="ARBA00022989"/>
    </source>
</evidence>
<feature type="transmembrane region" description="Helical" evidence="8">
    <location>
        <begin position="306"/>
        <end position="323"/>
    </location>
</feature>
<feature type="transmembrane region" description="Helical" evidence="8">
    <location>
        <begin position="155"/>
        <end position="173"/>
    </location>
</feature>
<evidence type="ECO:0000256" key="5">
    <source>
        <dbReference type="ARBA" id="ARBA00022692"/>
    </source>
</evidence>
<feature type="transmembrane region" description="Helical" evidence="8">
    <location>
        <begin position="99"/>
        <end position="119"/>
    </location>
</feature>
<dbReference type="GO" id="GO:0005886">
    <property type="term" value="C:plasma membrane"/>
    <property type="evidence" value="ECO:0007669"/>
    <property type="project" value="UniProtKB-SubCell"/>
</dbReference>
<evidence type="ECO:0000256" key="3">
    <source>
        <dbReference type="ARBA" id="ARBA00022676"/>
    </source>
</evidence>
<organism evidence="10 11">
    <name type="scientific">Solicola gregarius</name>
    <dbReference type="NCBI Taxonomy" id="2908642"/>
    <lineage>
        <taxon>Bacteria</taxon>
        <taxon>Bacillati</taxon>
        <taxon>Actinomycetota</taxon>
        <taxon>Actinomycetes</taxon>
        <taxon>Propionibacteriales</taxon>
        <taxon>Nocardioidaceae</taxon>
        <taxon>Solicola</taxon>
    </lineage>
</organism>
<keyword evidence="6 8" id="KW-1133">Transmembrane helix</keyword>
<evidence type="ECO:0000259" key="9">
    <source>
        <dbReference type="Pfam" id="PF13231"/>
    </source>
</evidence>
<dbReference type="Proteomes" id="UP001164390">
    <property type="component" value="Chromosome"/>
</dbReference>
<comment type="subcellular location">
    <subcellularLocation>
        <location evidence="1">Cell membrane</location>
        <topology evidence="1">Multi-pass membrane protein</topology>
    </subcellularLocation>
</comment>
<keyword evidence="3" id="KW-0328">Glycosyltransferase</keyword>
<proteinExistence type="predicted"/>
<keyword evidence="2" id="KW-1003">Cell membrane</keyword>
<evidence type="ECO:0000313" key="10">
    <source>
        <dbReference type="EMBL" id="UYM06969.1"/>
    </source>
</evidence>
<dbReference type="InterPro" id="IPR050297">
    <property type="entry name" value="LipidA_mod_glycosyltrf_83"/>
</dbReference>
<protein>
    <submittedName>
        <fullName evidence="10">Glycosyltransferase family 39 protein</fullName>
    </submittedName>
</protein>
<keyword evidence="5 8" id="KW-0812">Transmembrane</keyword>
<keyword evidence="4" id="KW-0808">Transferase</keyword>
<feature type="transmembrane region" description="Helical" evidence="8">
    <location>
        <begin position="216"/>
        <end position="237"/>
    </location>
</feature>
<keyword evidence="11" id="KW-1185">Reference proteome</keyword>
<sequence>MQNRAWSWHRVVDALREAPSRIDPLVIVVGGISLLVYSLHGIDGGLSRDRGLYSYAGQQFADGVPPYEGVFNRAGPLAHIIPGIGVGGARLFGVDELNAIRVLFMLISVACVCVIYLFARDLFGSPLAALSTAAAFLSFAGIIENASNGPREKTPMILFLLLAFWAAHRHRWIWAGAMLALATLALQIALPAGAAAILVLAIAAGPGQRLAAIVRTVVGGVATLAVFVLYFLVVGAAGDFVEAFFLVNLEYTSSDPFTANVAANWDDLAAGYRASVWVLLVGIVAILTVTAFAFSRRYRRGHPNAVPLAALGAATAVALVWTVREYDSWPDAMLLLPTAAFGVGVIADAVTEVLSLRWLRAAALAWVLLALVMATSYAVSDRHHMLVDQRAAVRAKLRHLPDDATILSINSPQALVLSGKTNAIPYQIFKPDLLEYIEDTWPGGLEGLAEDVEQDPPTLITVSGYIPQWLADTVERDYVRVGSAPGWVWYVDRSVGHRVVTLVRRAGGKRHRR</sequence>
<evidence type="ECO:0000256" key="2">
    <source>
        <dbReference type="ARBA" id="ARBA00022475"/>
    </source>
</evidence>
<gene>
    <name evidence="10" type="ORF">L0C25_07805</name>
</gene>
<feature type="transmembrane region" description="Helical" evidence="8">
    <location>
        <begin position="274"/>
        <end position="294"/>
    </location>
</feature>
<evidence type="ECO:0000256" key="8">
    <source>
        <dbReference type="SAM" id="Phobius"/>
    </source>
</evidence>
<evidence type="ECO:0000256" key="1">
    <source>
        <dbReference type="ARBA" id="ARBA00004651"/>
    </source>
</evidence>
<dbReference type="PANTHER" id="PTHR33908">
    <property type="entry name" value="MANNOSYLTRANSFERASE YKCB-RELATED"/>
    <property type="match status" value="1"/>
</dbReference>
<feature type="transmembrane region" description="Helical" evidence="8">
    <location>
        <begin position="179"/>
        <end position="204"/>
    </location>
</feature>
<dbReference type="EMBL" id="CP094970">
    <property type="protein sequence ID" value="UYM06969.1"/>
    <property type="molecule type" value="Genomic_DNA"/>
</dbReference>